<dbReference type="Gene3D" id="3.90.79.10">
    <property type="entry name" value="Nucleoside Triphosphate Pyrophosphohydrolase"/>
    <property type="match status" value="1"/>
</dbReference>
<evidence type="ECO:0000256" key="2">
    <source>
        <dbReference type="ARBA" id="ARBA00022723"/>
    </source>
</evidence>
<dbReference type="GO" id="GO:0046872">
    <property type="term" value="F:metal ion binding"/>
    <property type="evidence" value="ECO:0007669"/>
    <property type="project" value="UniProtKB-KW"/>
</dbReference>
<comment type="cofactor">
    <cofactor evidence="1">
        <name>Mg(2+)</name>
        <dbReference type="ChEBI" id="CHEBI:18420"/>
    </cofactor>
</comment>
<dbReference type="AlphaFoldDB" id="A0A418Q061"/>
<name>A0A418Q061_9SPHN</name>
<dbReference type="Pfam" id="PF00293">
    <property type="entry name" value="NUDIX"/>
    <property type="match status" value="1"/>
</dbReference>
<feature type="domain" description="Nudix hydrolase" evidence="5">
    <location>
        <begin position="11"/>
        <end position="145"/>
    </location>
</feature>
<dbReference type="OrthoDB" id="7066910at2"/>
<evidence type="ECO:0000256" key="1">
    <source>
        <dbReference type="ARBA" id="ARBA00001946"/>
    </source>
</evidence>
<evidence type="ECO:0000259" key="5">
    <source>
        <dbReference type="PROSITE" id="PS51462"/>
    </source>
</evidence>
<dbReference type="GO" id="GO:0005737">
    <property type="term" value="C:cytoplasm"/>
    <property type="evidence" value="ECO:0007669"/>
    <property type="project" value="TreeGrafter"/>
</dbReference>
<comment type="caution">
    <text evidence="6">The sequence shown here is derived from an EMBL/GenBank/DDBJ whole genome shotgun (WGS) entry which is preliminary data.</text>
</comment>
<reference evidence="6 7" key="1">
    <citation type="submission" date="2018-09" db="EMBL/GenBank/DDBJ databases">
        <title>Sphingomonas sp. DAC4.</title>
        <authorList>
            <person name="Seo T."/>
        </authorList>
    </citation>
    <scope>NUCLEOTIDE SEQUENCE [LARGE SCALE GENOMIC DNA]</scope>
    <source>
        <strain evidence="6 7">DAC4</strain>
    </source>
</reference>
<dbReference type="InterPro" id="IPR015797">
    <property type="entry name" value="NUDIX_hydrolase-like_dom_sf"/>
</dbReference>
<evidence type="ECO:0000256" key="3">
    <source>
        <dbReference type="ARBA" id="ARBA00022801"/>
    </source>
</evidence>
<accession>A0A418Q061</accession>
<evidence type="ECO:0000313" key="7">
    <source>
        <dbReference type="Proteomes" id="UP000285023"/>
    </source>
</evidence>
<keyword evidence="4" id="KW-0460">Magnesium</keyword>
<dbReference type="PANTHER" id="PTHR12629">
    <property type="entry name" value="DIPHOSPHOINOSITOL POLYPHOSPHATE PHOSPHOHYDROLASE"/>
    <property type="match status" value="1"/>
</dbReference>
<dbReference type="RefSeq" id="WP_119533140.1">
    <property type="nucleotide sequence ID" value="NZ_QXTF01000002.1"/>
</dbReference>
<protein>
    <submittedName>
        <fullName evidence="6">NUDIX domain-containing protein</fullName>
    </submittedName>
</protein>
<keyword evidence="3" id="KW-0378">Hydrolase</keyword>
<proteinExistence type="predicted"/>
<dbReference type="PROSITE" id="PS51462">
    <property type="entry name" value="NUDIX"/>
    <property type="match status" value="1"/>
</dbReference>
<dbReference type="CDD" id="cd04666">
    <property type="entry name" value="NUDIX_DIPP2_like_Nudt4"/>
    <property type="match status" value="1"/>
</dbReference>
<dbReference type="EMBL" id="QXTF01000002">
    <property type="protein sequence ID" value="RIX29252.1"/>
    <property type="molecule type" value="Genomic_DNA"/>
</dbReference>
<evidence type="ECO:0000256" key="4">
    <source>
        <dbReference type="ARBA" id="ARBA00022842"/>
    </source>
</evidence>
<dbReference type="PANTHER" id="PTHR12629:SF0">
    <property type="entry name" value="DIPHOSPHOINOSITOL-POLYPHOSPHATE DIPHOSPHATASE"/>
    <property type="match status" value="1"/>
</dbReference>
<dbReference type="Proteomes" id="UP000285023">
    <property type="component" value="Unassembled WGS sequence"/>
</dbReference>
<dbReference type="GO" id="GO:0016462">
    <property type="term" value="F:pyrophosphatase activity"/>
    <property type="evidence" value="ECO:0007669"/>
    <property type="project" value="InterPro"/>
</dbReference>
<keyword evidence="2" id="KW-0479">Metal-binding</keyword>
<dbReference type="SUPFAM" id="SSF55811">
    <property type="entry name" value="Nudix"/>
    <property type="match status" value="1"/>
</dbReference>
<dbReference type="InterPro" id="IPR000086">
    <property type="entry name" value="NUDIX_hydrolase_dom"/>
</dbReference>
<keyword evidence="7" id="KW-1185">Reference proteome</keyword>
<gene>
    <name evidence="6" type="ORF">D3M59_08095</name>
</gene>
<evidence type="ECO:0000313" key="6">
    <source>
        <dbReference type="EMBL" id="RIX29252.1"/>
    </source>
</evidence>
<sequence>MGHPFQRQWPAVDIRVGVLPYRHGTLGLDLMLIRRRDHPYWSIPKGHLMAGKGLCEAASIEAYEEAGIRGELSAAPIGSYLHVKSAKQAMFYSEPVEVILFAMQVHETLPRWPEMRSREREWVAQQQAGQRVAPGKLVNVIAGFLPVPALEPQ</sequence>
<organism evidence="6 7">
    <name type="scientific">Sphingomonas edaphi</name>
    <dbReference type="NCBI Taxonomy" id="2315689"/>
    <lineage>
        <taxon>Bacteria</taxon>
        <taxon>Pseudomonadati</taxon>
        <taxon>Pseudomonadota</taxon>
        <taxon>Alphaproteobacteria</taxon>
        <taxon>Sphingomonadales</taxon>
        <taxon>Sphingomonadaceae</taxon>
        <taxon>Sphingomonas</taxon>
    </lineage>
</organism>
<dbReference type="InterPro" id="IPR047198">
    <property type="entry name" value="DDP-like_NUDIX"/>
</dbReference>